<dbReference type="OrthoDB" id="6877134at2"/>
<dbReference type="HAMAP" id="MF_04137">
    <property type="entry name" value="I_SPANIN_LAMBDA"/>
    <property type="match status" value="1"/>
</dbReference>
<dbReference type="STRING" id="630626.EBL_c20660"/>
<name>I2B9F3_SHIBC</name>
<dbReference type="PATRIC" id="fig|630626.3.peg.2009"/>
<dbReference type="AlphaFoldDB" id="I2B9F3"/>
<evidence type="ECO:0000313" key="2">
    <source>
        <dbReference type="Proteomes" id="UP000001955"/>
    </source>
</evidence>
<keyword evidence="2" id="KW-1185">Reference proteome</keyword>
<dbReference type="Proteomes" id="UP000001955">
    <property type="component" value="Chromosome"/>
</dbReference>
<dbReference type="eggNOG" id="ENOG5032JVG">
    <property type="taxonomic scope" value="Bacteria"/>
</dbReference>
<accession>I2B9F3</accession>
<dbReference type="RefSeq" id="WP_014716030.1">
    <property type="nucleotide sequence ID" value="NC_017910.1"/>
</dbReference>
<dbReference type="KEGG" id="ebt:EBL_c20660"/>
<evidence type="ECO:0000313" key="1">
    <source>
        <dbReference type="EMBL" id="AFJ47157.1"/>
    </source>
</evidence>
<organism evidence="1 2">
    <name type="scientific">Shimwellia blattae (strain ATCC 29907 / DSM 4481 / JCM 1650 / NBRC 105725 / CDC 9005-74)</name>
    <name type="common">Escherichia blattae</name>
    <dbReference type="NCBI Taxonomy" id="630626"/>
    <lineage>
        <taxon>Bacteria</taxon>
        <taxon>Pseudomonadati</taxon>
        <taxon>Pseudomonadota</taxon>
        <taxon>Gammaproteobacteria</taxon>
        <taxon>Enterobacterales</taxon>
        <taxon>Enterobacteriaceae</taxon>
        <taxon>Shimwellia</taxon>
    </lineage>
</organism>
<dbReference type="GO" id="GO:0044659">
    <property type="term" value="P:viral release from host cell by cytolysis"/>
    <property type="evidence" value="ECO:0007669"/>
    <property type="project" value="InterPro"/>
</dbReference>
<proteinExistence type="inferred from homology"/>
<sequence>MRLLHHPVLVAALLGICSLLAAMAHYYRSNAISYKAQRDESALALKKASGMITEMQARQRDIESLDARYTRELADAKAKNNVLQRRLDAGGRVRIQGTCTAPASAPTTSTGGVGDDASIELSELAGRNILRIRAGIISDQQKVKYLQEYVRSQCRH</sequence>
<reference evidence="1 2" key="1">
    <citation type="journal article" date="2012" name="J. Bacteriol.">
        <title>Complete genome sequence of the B12-producing Shimwellia blattae strain DSM 4481, isolated from a cockroach.</title>
        <authorList>
            <person name="Brzuszkiewicz E."/>
            <person name="Waschkowitz T."/>
            <person name="Wiezer A."/>
            <person name="Daniel R."/>
        </authorList>
    </citation>
    <scope>NUCLEOTIDE SEQUENCE [LARGE SCALE GENOMIC DNA]</scope>
    <source>
        <strain evidence="2">ATCC 29907 / DSM 4481 / JCM 1650 / NBRC 105725 / CDC 9005-74</strain>
    </source>
</reference>
<dbReference type="EMBL" id="CP001560">
    <property type="protein sequence ID" value="AFJ47157.1"/>
    <property type="molecule type" value="Genomic_DNA"/>
</dbReference>
<dbReference type="InterPro" id="IPR004929">
    <property type="entry name" value="I-spanin"/>
</dbReference>
<protein>
    <submittedName>
        <fullName evidence="1">Putative Rz endopeptidase from lambdoid prophage</fullName>
    </submittedName>
</protein>
<dbReference type="Pfam" id="PF03245">
    <property type="entry name" value="Phage_lysis"/>
    <property type="match status" value="1"/>
</dbReference>
<dbReference type="HOGENOM" id="CLU_117687_2_0_6"/>
<gene>
    <name evidence="1" type="ordered locus">EBL_c20660</name>
</gene>